<proteinExistence type="predicted"/>
<dbReference type="AlphaFoldDB" id="A0A239NF53"/>
<accession>A0A239NF53</accession>
<gene>
    <name evidence="1" type="ORF">SAMN05216276_105635</name>
</gene>
<dbReference type="EMBL" id="FZOD01000056">
    <property type="protein sequence ID" value="SNT53390.1"/>
    <property type="molecule type" value="Genomic_DNA"/>
</dbReference>
<reference evidence="1 2" key="1">
    <citation type="submission" date="2017-06" db="EMBL/GenBank/DDBJ databases">
        <authorList>
            <person name="Kim H.J."/>
            <person name="Triplett B.A."/>
        </authorList>
    </citation>
    <scope>NUCLEOTIDE SEQUENCE [LARGE SCALE GENOMIC DNA]</scope>
    <source>
        <strain evidence="1 2">CGMCC 4.2132</strain>
    </source>
</reference>
<sequence length="107" mass="11952">MCSVTAGLVLIGGLFLLNRDDSQQADMSIVLNQIRSGKVWTATLIDAERRIEITTMDKKHFHAYWSEASDLGLELGNELEKAMLPGGYTVEVPKRWGWGSWVSGVHF</sequence>
<protein>
    <submittedName>
        <fullName evidence="1">Uncharacterized protein</fullName>
    </submittedName>
</protein>
<evidence type="ECO:0000313" key="2">
    <source>
        <dbReference type="Proteomes" id="UP000198282"/>
    </source>
</evidence>
<dbReference type="Proteomes" id="UP000198282">
    <property type="component" value="Unassembled WGS sequence"/>
</dbReference>
<evidence type="ECO:0000313" key="1">
    <source>
        <dbReference type="EMBL" id="SNT53390.1"/>
    </source>
</evidence>
<organism evidence="1 2">
    <name type="scientific">Streptosporangium subroseum</name>
    <dbReference type="NCBI Taxonomy" id="106412"/>
    <lineage>
        <taxon>Bacteria</taxon>
        <taxon>Bacillati</taxon>
        <taxon>Actinomycetota</taxon>
        <taxon>Actinomycetes</taxon>
        <taxon>Streptosporangiales</taxon>
        <taxon>Streptosporangiaceae</taxon>
        <taxon>Streptosporangium</taxon>
    </lineage>
</organism>
<keyword evidence="2" id="KW-1185">Reference proteome</keyword>
<name>A0A239NF53_9ACTN</name>